<keyword evidence="2" id="KW-1185">Reference proteome</keyword>
<name>A0A397IQX8_9GLOM</name>
<gene>
    <name evidence="1" type="ORF">Glove_202g77</name>
</gene>
<dbReference type="Proteomes" id="UP000266861">
    <property type="component" value="Unassembled WGS sequence"/>
</dbReference>
<dbReference type="AlphaFoldDB" id="A0A397IQX8"/>
<dbReference type="OrthoDB" id="341421at2759"/>
<accession>A0A397IQX8</accession>
<protein>
    <submittedName>
        <fullName evidence="1">Uncharacterized protein</fullName>
    </submittedName>
</protein>
<organism evidence="1 2">
    <name type="scientific">Diversispora epigaea</name>
    <dbReference type="NCBI Taxonomy" id="1348612"/>
    <lineage>
        <taxon>Eukaryota</taxon>
        <taxon>Fungi</taxon>
        <taxon>Fungi incertae sedis</taxon>
        <taxon>Mucoromycota</taxon>
        <taxon>Glomeromycotina</taxon>
        <taxon>Glomeromycetes</taxon>
        <taxon>Diversisporales</taxon>
        <taxon>Diversisporaceae</taxon>
        <taxon>Diversispora</taxon>
    </lineage>
</organism>
<proteinExistence type="predicted"/>
<reference evidence="1 2" key="1">
    <citation type="submission" date="2018-08" db="EMBL/GenBank/DDBJ databases">
        <title>Genome and evolution of the arbuscular mycorrhizal fungus Diversispora epigaea (formerly Glomus versiforme) and its bacterial endosymbionts.</title>
        <authorList>
            <person name="Sun X."/>
            <person name="Fei Z."/>
            <person name="Harrison M."/>
        </authorList>
    </citation>
    <scope>NUCLEOTIDE SEQUENCE [LARGE SCALE GENOMIC DNA]</scope>
    <source>
        <strain evidence="1 2">IT104</strain>
    </source>
</reference>
<dbReference type="Gene3D" id="3.90.1410.10">
    <property type="entry name" value="set domain protein methyltransferase, domain 1"/>
    <property type="match status" value="1"/>
</dbReference>
<evidence type="ECO:0000313" key="1">
    <source>
        <dbReference type="EMBL" id="RHZ76156.1"/>
    </source>
</evidence>
<sequence length="80" mass="9691">MDNKEKKKKCRKGRTHRYRKREKLHILNFKKRGKVIQDNNWKSFRKWLKRQGLPKTKFTLAEFGDTGRGLMATKDIKESK</sequence>
<comment type="caution">
    <text evidence="1">The sequence shown here is derived from an EMBL/GenBank/DDBJ whole genome shotgun (WGS) entry which is preliminary data.</text>
</comment>
<dbReference type="EMBL" id="PQFF01000189">
    <property type="protein sequence ID" value="RHZ76156.1"/>
    <property type="molecule type" value="Genomic_DNA"/>
</dbReference>
<evidence type="ECO:0000313" key="2">
    <source>
        <dbReference type="Proteomes" id="UP000266861"/>
    </source>
</evidence>